<accession>A0A5B8SWM0</accession>
<protein>
    <submittedName>
        <fullName evidence="1">DUF945 domain-containing protein</fullName>
    </submittedName>
</protein>
<dbReference type="Proteomes" id="UP000321272">
    <property type="component" value="Chromosome"/>
</dbReference>
<dbReference type="EMBL" id="CP042382">
    <property type="protein sequence ID" value="QEA39180.1"/>
    <property type="molecule type" value="Genomic_DNA"/>
</dbReference>
<dbReference type="AlphaFoldDB" id="A0A5B8SWM0"/>
<evidence type="ECO:0000313" key="2">
    <source>
        <dbReference type="Proteomes" id="UP000321272"/>
    </source>
</evidence>
<dbReference type="InterPro" id="IPR010352">
    <property type="entry name" value="DUF945"/>
</dbReference>
<dbReference type="RefSeq" id="WP_147184233.1">
    <property type="nucleotide sequence ID" value="NZ_CP042382.1"/>
</dbReference>
<dbReference type="Pfam" id="PF06097">
    <property type="entry name" value="DUF945"/>
    <property type="match status" value="1"/>
</dbReference>
<dbReference type="OrthoDB" id="5778696at2"/>
<gene>
    <name evidence="1" type="ORF">FGL86_08915</name>
</gene>
<name>A0A5B8SWM0_9GAMM</name>
<evidence type="ECO:0000313" key="1">
    <source>
        <dbReference type="EMBL" id="QEA39180.1"/>
    </source>
</evidence>
<keyword evidence="2" id="KW-1185">Reference proteome</keyword>
<reference evidence="1 2" key="1">
    <citation type="submission" date="2019-06" db="EMBL/GenBank/DDBJ databases">
        <title>Genome analyses of bacteria isolated from kimchi.</title>
        <authorList>
            <person name="Lee S."/>
            <person name="Ahn S."/>
            <person name="Roh S."/>
        </authorList>
    </citation>
    <scope>NUCLEOTIDE SEQUENCE [LARGE SCALE GENOMIC DNA]</scope>
    <source>
        <strain evidence="1 2">CBA4606</strain>
    </source>
</reference>
<proteinExistence type="predicted"/>
<dbReference type="KEGG" id="paur:FGL86_08915"/>
<organism evidence="1 2">
    <name type="scientific">Pistricoccus aurantiacus</name>
    <dbReference type="NCBI Taxonomy" id="1883414"/>
    <lineage>
        <taxon>Bacteria</taxon>
        <taxon>Pseudomonadati</taxon>
        <taxon>Pseudomonadota</taxon>
        <taxon>Gammaproteobacteria</taxon>
        <taxon>Oceanospirillales</taxon>
        <taxon>Halomonadaceae</taxon>
        <taxon>Pistricoccus</taxon>
    </lineage>
</organism>
<sequence>MGKKGWILGAVILVGGSYLVGQAVSSHIFEREFDQAIDSLNTRSDLRIERRDVEPGWFSSSGMLRITPLARNDWRATFPYRANHSVFFTSIEGEFELDFKEPQDQEEGGQTIRLTELLGADPIAWQADYHTLTGKTKGKLLLEEFSNQTSAGFIEGKGATITLNGNQDDMMLEGAIAPWSFSDKATILELAEITFASNYRQENEGKETFTQGHLALEGAQLQQPGGPEVEIDELRYEGTAELGAENLELSSRLYLSEMRVDGQLALAGDIDFSLTHIDAAAYRDFESALRQELDLYGRRHSQASTDEAFLSDRDMKAILERLEPQLLAMLANSPRLTLEKLNVTSPLLDIRSQLSGELRFTAENSQALSPAELPSLEELRRWQRHLNGQFLWQGVPALMALQLGLSLDNETIEITIDDGRVSLDGQPLPPLL</sequence>